<protein>
    <recommendedName>
        <fullName evidence="4">DUF4175 domain-containing protein</fullName>
    </recommendedName>
</protein>
<evidence type="ECO:0008006" key="4">
    <source>
        <dbReference type="Google" id="ProtNLM"/>
    </source>
</evidence>
<dbReference type="RefSeq" id="WP_227686979.1">
    <property type="nucleotide sequence ID" value="NZ_WPIN01000005.1"/>
</dbReference>
<keyword evidence="1" id="KW-1133">Transmembrane helix</keyword>
<organism evidence="2 3">
    <name type="scientific">Spirosoma arboris</name>
    <dbReference type="NCBI Taxonomy" id="2682092"/>
    <lineage>
        <taxon>Bacteria</taxon>
        <taxon>Pseudomonadati</taxon>
        <taxon>Bacteroidota</taxon>
        <taxon>Cytophagia</taxon>
        <taxon>Cytophagales</taxon>
        <taxon>Cytophagaceae</taxon>
        <taxon>Spirosoma</taxon>
    </lineage>
</organism>
<name>A0A7K1SD47_9BACT</name>
<gene>
    <name evidence="2" type="ORF">GO755_16965</name>
</gene>
<comment type="caution">
    <text evidence="2">The sequence shown here is derived from an EMBL/GenBank/DDBJ whole genome shotgun (WGS) entry which is preliminary data.</text>
</comment>
<proteinExistence type="predicted"/>
<keyword evidence="1" id="KW-0812">Transmembrane</keyword>
<keyword evidence="1" id="KW-0472">Membrane</keyword>
<reference evidence="2 3" key="1">
    <citation type="submission" date="2019-12" db="EMBL/GenBank/DDBJ databases">
        <title>Spirosoma sp. HMF4905 genome sequencing and assembly.</title>
        <authorList>
            <person name="Kang H."/>
            <person name="Cha I."/>
            <person name="Kim H."/>
            <person name="Joh K."/>
        </authorList>
    </citation>
    <scope>NUCLEOTIDE SEQUENCE [LARGE SCALE GENOMIC DNA]</scope>
    <source>
        <strain evidence="2 3">HMF4905</strain>
    </source>
</reference>
<evidence type="ECO:0000313" key="2">
    <source>
        <dbReference type="EMBL" id="MVM31742.1"/>
    </source>
</evidence>
<evidence type="ECO:0000256" key="1">
    <source>
        <dbReference type="SAM" id="Phobius"/>
    </source>
</evidence>
<feature type="transmembrane region" description="Helical" evidence="1">
    <location>
        <begin position="12"/>
        <end position="36"/>
    </location>
</feature>
<sequence>MHRKTRAQRYDYWHVWALPILLGVLSSIGLLAALIGDDLWDGLSWLCLLIPLVVIGWYVLKAGKRKRV</sequence>
<accession>A0A7K1SD47</accession>
<dbReference type="AlphaFoldDB" id="A0A7K1SD47"/>
<feature type="transmembrane region" description="Helical" evidence="1">
    <location>
        <begin position="42"/>
        <end position="60"/>
    </location>
</feature>
<dbReference type="EMBL" id="WPIN01000005">
    <property type="protein sequence ID" value="MVM31742.1"/>
    <property type="molecule type" value="Genomic_DNA"/>
</dbReference>
<evidence type="ECO:0000313" key="3">
    <source>
        <dbReference type="Proteomes" id="UP000436006"/>
    </source>
</evidence>
<dbReference type="Proteomes" id="UP000436006">
    <property type="component" value="Unassembled WGS sequence"/>
</dbReference>
<keyword evidence="3" id="KW-1185">Reference proteome</keyword>